<dbReference type="AlphaFoldDB" id="A0A382N0M7"/>
<evidence type="ECO:0000313" key="1">
    <source>
        <dbReference type="EMBL" id="SVC54689.1"/>
    </source>
</evidence>
<evidence type="ECO:0008006" key="2">
    <source>
        <dbReference type="Google" id="ProtNLM"/>
    </source>
</evidence>
<name>A0A382N0M7_9ZZZZ</name>
<dbReference type="InterPro" id="IPR027417">
    <property type="entry name" value="P-loop_NTPase"/>
</dbReference>
<protein>
    <recommendedName>
        <fullName evidence="2">AAA-ATPase-like domain-containing protein</fullName>
    </recommendedName>
</protein>
<gene>
    <name evidence="1" type="ORF">METZ01_LOCUS307543</name>
</gene>
<dbReference type="Gene3D" id="3.40.50.300">
    <property type="entry name" value="P-loop containing nucleotide triphosphate hydrolases"/>
    <property type="match status" value="1"/>
</dbReference>
<sequence>MKIVTIDKGLVPFEMYNFQETMVETFHANRFTICKLPRQSGKSTIIVSYLLHYVL</sequence>
<reference evidence="1" key="1">
    <citation type="submission" date="2018-05" db="EMBL/GenBank/DDBJ databases">
        <authorList>
            <person name="Lanie J.A."/>
            <person name="Ng W.-L."/>
            <person name="Kazmierczak K.M."/>
            <person name="Andrzejewski T.M."/>
            <person name="Davidsen T.M."/>
            <person name="Wayne K.J."/>
            <person name="Tettelin H."/>
            <person name="Glass J.I."/>
            <person name="Rusch D."/>
            <person name="Podicherti R."/>
            <person name="Tsui H.-C.T."/>
            <person name="Winkler M.E."/>
        </authorList>
    </citation>
    <scope>NUCLEOTIDE SEQUENCE</scope>
</reference>
<accession>A0A382N0M7</accession>
<feature type="non-terminal residue" evidence="1">
    <location>
        <position position="55"/>
    </location>
</feature>
<dbReference type="EMBL" id="UINC01097187">
    <property type="protein sequence ID" value="SVC54689.1"/>
    <property type="molecule type" value="Genomic_DNA"/>
</dbReference>
<proteinExistence type="predicted"/>
<organism evidence="1">
    <name type="scientific">marine metagenome</name>
    <dbReference type="NCBI Taxonomy" id="408172"/>
    <lineage>
        <taxon>unclassified sequences</taxon>
        <taxon>metagenomes</taxon>
        <taxon>ecological metagenomes</taxon>
    </lineage>
</organism>